<dbReference type="KEGG" id="ipc:IPA_05265"/>
<proteinExistence type="predicted"/>
<evidence type="ECO:0000259" key="1">
    <source>
        <dbReference type="Pfam" id="PF13360"/>
    </source>
</evidence>
<dbReference type="InterPro" id="IPR011047">
    <property type="entry name" value="Quinoprotein_ADH-like_sf"/>
</dbReference>
<dbReference type="InterPro" id="IPR015943">
    <property type="entry name" value="WD40/YVTN_repeat-like_dom_sf"/>
</dbReference>
<name>A0A977KBC8_9CREN</name>
<dbReference type="InterPro" id="IPR002372">
    <property type="entry name" value="PQQ_rpt_dom"/>
</dbReference>
<dbReference type="Pfam" id="PF13360">
    <property type="entry name" value="PQQ_2"/>
    <property type="match status" value="1"/>
</dbReference>
<dbReference type="EMBL" id="CP006868">
    <property type="protein sequence ID" value="UXD22476.1"/>
    <property type="molecule type" value="Genomic_DNA"/>
</dbReference>
<keyword evidence="3" id="KW-1185">Reference proteome</keyword>
<dbReference type="AlphaFoldDB" id="A0A977KBC8"/>
<dbReference type="SUPFAM" id="SSF50998">
    <property type="entry name" value="Quinoprotein alcohol dehydrogenase-like"/>
    <property type="match status" value="1"/>
</dbReference>
<accession>A0A977KBC8</accession>
<gene>
    <name evidence="2" type="ORF">IPA_05265</name>
</gene>
<protein>
    <recommendedName>
        <fullName evidence="1">Pyrrolo-quinoline quinone repeat domain-containing protein</fullName>
    </recommendedName>
</protein>
<evidence type="ECO:0000313" key="3">
    <source>
        <dbReference type="Proteomes" id="UP001063698"/>
    </source>
</evidence>
<feature type="domain" description="Pyrrolo-quinoline quinone repeat" evidence="1">
    <location>
        <begin position="28"/>
        <end position="215"/>
    </location>
</feature>
<reference evidence="2" key="1">
    <citation type="submission" date="2013-11" db="EMBL/GenBank/DDBJ databases">
        <title>Comparative genomics of Ignicoccus.</title>
        <authorList>
            <person name="Podar M."/>
        </authorList>
    </citation>
    <scope>NUCLEOTIDE SEQUENCE</scope>
    <source>
        <strain evidence="2">DSM 13166</strain>
    </source>
</reference>
<sequence>MSALNRYLAGILSLLILGGMVQALPLNILWTSDTPTDLSEGIAISDDGTVAVASDDNCIYFFDTTGNLLTQSCATTDMDDVSYYDGKFYAVNFDNEVYIFDTKGNPEGTFSISDDHDESIKAFDGGIVLGGSELALYDFNGNVKWTILVGEIDNSPSVYGDYIYAADINYDRLLVVYAPSGSVVSTINYTDSAHDTSICGHYLAVTTSSKLYLYDISSPASPKLLWSVGTFGGGYNVGELQVTFSPDCNYIAVADTRNYTLVIYDIQGYVENSLKFSQGVYGIDWKGSVLAISLENGTIIAYDTGIAATTTTTTSSGIPAPALLAFSLVPALRRVWRKSR</sequence>
<evidence type="ECO:0000313" key="2">
    <source>
        <dbReference type="EMBL" id="UXD22476.1"/>
    </source>
</evidence>
<organism evidence="2 3">
    <name type="scientific">Ignicoccus pacificus DSM 13166</name>
    <dbReference type="NCBI Taxonomy" id="940294"/>
    <lineage>
        <taxon>Archaea</taxon>
        <taxon>Thermoproteota</taxon>
        <taxon>Thermoprotei</taxon>
        <taxon>Desulfurococcales</taxon>
        <taxon>Desulfurococcaceae</taxon>
        <taxon>Ignicoccus</taxon>
    </lineage>
</organism>
<dbReference type="Proteomes" id="UP001063698">
    <property type="component" value="Chromosome"/>
</dbReference>
<dbReference type="Gene3D" id="2.130.10.10">
    <property type="entry name" value="YVTN repeat-like/Quinoprotein amine dehydrogenase"/>
    <property type="match status" value="1"/>
</dbReference>